<name>A0A0L7L6Z2_OPEBR</name>
<evidence type="ECO:0000256" key="1">
    <source>
        <dbReference type="SAM" id="Coils"/>
    </source>
</evidence>
<dbReference type="InterPro" id="IPR036691">
    <property type="entry name" value="Endo/exonu/phosph_ase_sf"/>
</dbReference>
<keyword evidence="5" id="KW-1185">Reference proteome</keyword>
<evidence type="ECO:0000313" key="5">
    <source>
        <dbReference type="Proteomes" id="UP000037510"/>
    </source>
</evidence>
<keyword evidence="1" id="KW-0175">Coiled coil</keyword>
<dbReference type="InterPro" id="IPR057251">
    <property type="entry name" value="FP_C"/>
</dbReference>
<sequence length="537" mass="60616">MPLRRTPPSSPAPVLTAPLPAGATVEPATLLERSSSTPSPAATDSIVGSLKLKPALQQIHSCSSEPNLTESLNASLRKRKRSLCNSENLDDFMKEMRQMFKVFREEQDKRSDRLFSAVEDIRLTVDFLAVKYEVLQERVDKLEVNRQADRQYIMALEERLDNHDRSLRLLRNIPATTSETKASLLDTFINTSKVLKVPVERNDVKDIFRIITKNPAQKTIIVDLASVLLKEKVVSMFRQFNKGTTRLNTEHLRISGTPIPIFISENLSAKMKKLFYQAREFAKENDFKFCWVTHGKIFLRKRENGPLVRIANETDFVKVNDRNLDTTLCNLKTFDTTVIVGDLNINLLPSNYDPIVDEYLNLLASHAMLPAHLLPTRENSCLDHVILRSPVLATTLVLDSLLTDHAPVFLCCYNKVKEDIPKKYSQRIDIKAIVKELENTDFSLLLDSTDPDTIADTLLDPKSKEITWANYTTPLNSMRAASSGVRSRMGCARSSNPTMCFLTVADRRRGGRYNACSNQCGASPVEGPNKYLNISIR</sequence>
<accession>A0A0L7L6Z2</accession>
<comment type="caution">
    <text evidence="4">The sequence shown here is derived from an EMBL/GenBank/DDBJ whole genome shotgun (WGS) entry which is preliminary data.</text>
</comment>
<evidence type="ECO:0000259" key="3">
    <source>
        <dbReference type="Pfam" id="PF25298"/>
    </source>
</evidence>
<evidence type="ECO:0000256" key="2">
    <source>
        <dbReference type="SAM" id="MobiDB-lite"/>
    </source>
</evidence>
<dbReference type="Pfam" id="PF25298">
    <property type="entry name" value="Baculo_FP_2nd"/>
    <property type="match status" value="1"/>
</dbReference>
<reference evidence="4 5" key="1">
    <citation type="journal article" date="2015" name="Genome Biol. Evol.">
        <title>The genome of winter moth (Operophtera brumata) provides a genomic perspective on sexual dimorphism and phenology.</title>
        <authorList>
            <person name="Derks M.F."/>
            <person name="Smit S."/>
            <person name="Salis L."/>
            <person name="Schijlen E."/>
            <person name="Bossers A."/>
            <person name="Mateman C."/>
            <person name="Pijl A.S."/>
            <person name="de Ridder D."/>
            <person name="Groenen M.A."/>
            <person name="Visser M.E."/>
            <person name="Megens H.J."/>
        </authorList>
    </citation>
    <scope>NUCLEOTIDE SEQUENCE [LARGE SCALE GENOMIC DNA]</scope>
    <source>
        <strain evidence="4">WM2013NL</strain>
        <tissue evidence="4">Head and thorax</tissue>
    </source>
</reference>
<dbReference type="EMBL" id="JTDY01002620">
    <property type="protein sequence ID" value="KOB71081.1"/>
    <property type="molecule type" value="Genomic_DNA"/>
</dbReference>
<dbReference type="AlphaFoldDB" id="A0A0L7L6Z2"/>
<organism evidence="4 5">
    <name type="scientific">Operophtera brumata</name>
    <name type="common">Winter moth</name>
    <name type="synonym">Phalaena brumata</name>
    <dbReference type="NCBI Taxonomy" id="104452"/>
    <lineage>
        <taxon>Eukaryota</taxon>
        <taxon>Metazoa</taxon>
        <taxon>Ecdysozoa</taxon>
        <taxon>Arthropoda</taxon>
        <taxon>Hexapoda</taxon>
        <taxon>Insecta</taxon>
        <taxon>Pterygota</taxon>
        <taxon>Neoptera</taxon>
        <taxon>Endopterygota</taxon>
        <taxon>Lepidoptera</taxon>
        <taxon>Glossata</taxon>
        <taxon>Ditrysia</taxon>
        <taxon>Geometroidea</taxon>
        <taxon>Geometridae</taxon>
        <taxon>Larentiinae</taxon>
        <taxon>Operophtera</taxon>
    </lineage>
</organism>
<proteinExistence type="predicted"/>
<evidence type="ECO:0000313" key="4">
    <source>
        <dbReference type="EMBL" id="KOB71081.1"/>
    </source>
</evidence>
<dbReference type="SUPFAM" id="SSF56219">
    <property type="entry name" value="DNase I-like"/>
    <property type="match status" value="1"/>
</dbReference>
<gene>
    <name evidence="4" type="ORF">OBRU01_11640</name>
</gene>
<feature type="domain" description="FP protein C-terminal" evidence="3">
    <location>
        <begin position="269"/>
        <end position="319"/>
    </location>
</feature>
<dbReference type="Proteomes" id="UP000037510">
    <property type="component" value="Unassembled WGS sequence"/>
</dbReference>
<feature type="coiled-coil region" evidence="1">
    <location>
        <begin position="125"/>
        <end position="173"/>
    </location>
</feature>
<feature type="region of interest" description="Disordered" evidence="2">
    <location>
        <begin position="1"/>
        <end position="24"/>
    </location>
</feature>
<protein>
    <submittedName>
        <fullName evidence="4">Zinc finger DNA binding protein</fullName>
    </submittedName>
</protein>